<keyword evidence="3" id="KW-1185">Reference proteome</keyword>
<reference evidence="4" key="1">
    <citation type="submission" date="2017-02" db="UniProtKB">
        <authorList>
            <consortium name="WormBaseParasite"/>
        </authorList>
    </citation>
    <scope>IDENTIFICATION</scope>
</reference>
<organism evidence="4">
    <name type="scientific">Haemonchus placei</name>
    <name type="common">Barber's pole worm</name>
    <dbReference type="NCBI Taxonomy" id="6290"/>
    <lineage>
        <taxon>Eukaryota</taxon>
        <taxon>Metazoa</taxon>
        <taxon>Ecdysozoa</taxon>
        <taxon>Nematoda</taxon>
        <taxon>Chromadorea</taxon>
        <taxon>Rhabditida</taxon>
        <taxon>Rhabditina</taxon>
        <taxon>Rhabditomorpha</taxon>
        <taxon>Strongyloidea</taxon>
        <taxon>Trichostrongylidae</taxon>
        <taxon>Haemonchus</taxon>
    </lineage>
</organism>
<evidence type="ECO:0000313" key="4">
    <source>
        <dbReference type="WBParaSite" id="HPLM_0001959401-mRNA-1"/>
    </source>
</evidence>
<feature type="transmembrane region" description="Helical" evidence="1">
    <location>
        <begin position="37"/>
        <end position="61"/>
    </location>
</feature>
<evidence type="ECO:0000256" key="1">
    <source>
        <dbReference type="SAM" id="Phobius"/>
    </source>
</evidence>
<evidence type="ECO:0000313" key="3">
    <source>
        <dbReference type="Proteomes" id="UP000268014"/>
    </source>
</evidence>
<dbReference type="Proteomes" id="UP000268014">
    <property type="component" value="Unassembled WGS sequence"/>
</dbReference>
<keyword evidence="1" id="KW-0812">Transmembrane</keyword>
<accession>A0A0N4X5F2</accession>
<sequence length="85" mass="9389">MERAIGVPLLNTTFGIPLLNMTLNFEPETRVSDSSNWLLAIAILGALVLFSLLVVGFRFILRKRSSHVTTHADVENAKTGTNQSY</sequence>
<name>A0A0N4X5F2_HAEPC</name>
<keyword evidence="1" id="KW-0472">Membrane</keyword>
<dbReference type="EMBL" id="UZAF01021428">
    <property type="protein sequence ID" value="VDO78097.1"/>
    <property type="molecule type" value="Genomic_DNA"/>
</dbReference>
<keyword evidence="1" id="KW-1133">Transmembrane helix</keyword>
<reference evidence="2 3" key="2">
    <citation type="submission" date="2018-11" db="EMBL/GenBank/DDBJ databases">
        <authorList>
            <consortium name="Pathogen Informatics"/>
        </authorList>
    </citation>
    <scope>NUCLEOTIDE SEQUENCE [LARGE SCALE GENOMIC DNA]</scope>
    <source>
        <strain evidence="2 3">MHpl1</strain>
    </source>
</reference>
<dbReference type="AlphaFoldDB" id="A0A0N4X5F2"/>
<protein>
    <submittedName>
        <fullName evidence="4">LPXTG-motif cell wall anchor domain protein</fullName>
    </submittedName>
</protein>
<proteinExistence type="predicted"/>
<dbReference type="OrthoDB" id="10318176at2759"/>
<gene>
    <name evidence="2" type="ORF">HPLM_LOCUS19586</name>
</gene>
<dbReference type="WBParaSite" id="HPLM_0001959401-mRNA-1">
    <property type="protein sequence ID" value="HPLM_0001959401-mRNA-1"/>
    <property type="gene ID" value="HPLM_0001959401"/>
</dbReference>
<evidence type="ECO:0000313" key="2">
    <source>
        <dbReference type="EMBL" id="VDO78097.1"/>
    </source>
</evidence>